<dbReference type="InterPro" id="IPR019130">
    <property type="entry name" value="Macoilin"/>
</dbReference>
<protein>
    <recommendedName>
        <fullName evidence="12">Macoilin</fullName>
    </recommendedName>
</protein>
<feature type="transmembrane region" description="Helical" evidence="9">
    <location>
        <begin position="75"/>
        <end position="101"/>
    </location>
</feature>
<organism evidence="10 11">
    <name type="scientific">Drosophila rubida</name>
    <dbReference type="NCBI Taxonomy" id="30044"/>
    <lineage>
        <taxon>Eukaryota</taxon>
        <taxon>Metazoa</taxon>
        <taxon>Ecdysozoa</taxon>
        <taxon>Arthropoda</taxon>
        <taxon>Hexapoda</taxon>
        <taxon>Insecta</taxon>
        <taxon>Pterygota</taxon>
        <taxon>Neoptera</taxon>
        <taxon>Endopterygota</taxon>
        <taxon>Diptera</taxon>
        <taxon>Brachycera</taxon>
        <taxon>Muscomorpha</taxon>
        <taxon>Ephydroidea</taxon>
        <taxon>Drosophilidae</taxon>
        <taxon>Drosophila</taxon>
    </lineage>
</organism>
<dbReference type="GO" id="GO:0031965">
    <property type="term" value="C:nuclear membrane"/>
    <property type="evidence" value="ECO:0007669"/>
    <property type="project" value="UniProtKB-SubCell"/>
</dbReference>
<feature type="transmembrane region" description="Helical" evidence="9">
    <location>
        <begin position="156"/>
        <end position="176"/>
    </location>
</feature>
<reference evidence="10" key="1">
    <citation type="journal article" date="2021" name="Mol. Ecol. Resour.">
        <title>Phylogenomic analyses of the genus Drosophila reveals genomic signals of climate adaptation.</title>
        <authorList>
            <person name="Li F."/>
            <person name="Rane R.V."/>
            <person name="Luria V."/>
            <person name="Xiong Z."/>
            <person name="Chen J."/>
            <person name="Li Z."/>
            <person name="Catullo R.A."/>
            <person name="Griffin P.C."/>
            <person name="Schiffer M."/>
            <person name="Pearce S."/>
            <person name="Lee S.F."/>
            <person name="McElroy K."/>
            <person name="Stocker A."/>
            <person name="Shirriffs J."/>
            <person name="Cockerell F."/>
            <person name="Coppin C."/>
            <person name="Sgro C.M."/>
            <person name="Karger A."/>
            <person name="Cain J.W."/>
            <person name="Weber J.A."/>
            <person name="Santpere G."/>
            <person name="Kirschner M.W."/>
            <person name="Hoffmann A.A."/>
            <person name="Oakeshott J.G."/>
            <person name="Zhang G."/>
        </authorList>
    </citation>
    <scope>NUCLEOTIDE SEQUENCE</scope>
    <source>
        <strain evidence="10">BGI-SZ-2011g</strain>
    </source>
</reference>
<evidence type="ECO:0000256" key="7">
    <source>
        <dbReference type="ARBA" id="ARBA00023242"/>
    </source>
</evidence>
<feature type="compositionally biased region" description="Low complexity" evidence="8">
    <location>
        <begin position="937"/>
        <end position="968"/>
    </location>
</feature>
<evidence type="ECO:0000256" key="1">
    <source>
        <dbReference type="ARBA" id="ARBA00004232"/>
    </source>
</evidence>
<name>A0AAD4PK71_9MUSC</name>
<evidence type="ECO:0000256" key="9">
    <source>
        <dbReference type="SAM" id="Phobius"/>
    </source>
</evidence>
<keyword evidence="3 9" id="KW-0812">Transmembrane</keyword>
<keyword evidence="5 9" id="KW-1133">Transmembrane helix</keyword>
<sequence>MKRRNADCGKLRRPMKRNKITEGMYGSTTVLYMKFLILWAIVMVADFMFMFRFEFLWPFWLLLRSVHDSFKYKGLAFSVLFVCIAITSDLVCLFFIPVHWLLFAASTYVWVQYVWHTDKGICLPTIILWMLFVYLEVGIRWKDSRHMPHLDLCRPFAAHCIGYPVVTLGFGFKSYVGYRMRQRKQREVAKENEFYMQLLQQALPAEETTDEAQAAGQTAAPVVATANSGTVVVVANGTSGGPAALAAASSASQAANGVLATATQAQNHHEHHHSGGAGAGSSTSNNSNHQHHHHHHSHNNNNNNNSSSSSQHNKDNNSSGGDNSTTTTGASSSSTAAASAAASSSSPASSASSTNTSGSTSAKQSNASSLAAAATTGAVSSNYHYSAILHTNHIKRLCYHLLQSETNKSLSCSLATRHNMNIHIFRFESNGHAGGGSRNHRRSMDKEKHRNKGDTADNEHNSGGNSRHAGGKNSNSSSSNSYNQADGNSTTTSNNSKEKSDWDSGSNANYQQQQQQGAKDKHGALNNKKVANAKQIDSVPLPIADKKTHNNAVSNGNVLQFEAEETAPAVEATPQVEKTSKGRRNRGKKDNAAKDNQSQQQAQHQQKESPAAAAASASNGNGNGNGSNINDASSVSSSASSTSSNATAAAISHIASKVVSKICETCLKLEADVKKYRAEISHMKQIENELRQKLDVNMTSKSSLQAKQKECDELEKRIQELNNSRHADMLSLQTVERRLNEERRQKQSLDSQLANEKKARKAAEEKAARPECSSQCKQRRQQIDEELKRVRNDLKQCEEANQVAVEHGRKFEQEYRLLEAKVRNRETTQADAEMLMNALASIQEKNATLEKNLSAETRVKLDLFSALGVAKRKLEISDSHRRSKEDEVIDLKAKIAQLLAVMPDTLCLNTGPHGPGGSMLRMNDTPPLQPGGPGPSSPMLSMSAAQEYQQHQQQQQQQHQQHQQQQHSHQQHQPHPHQQQQQQQQQQQPQQQQQQVVPVSQQQQQQMVPVSVAAALHVAAANVVNGGNGLSTLDPNASVYTPKTGNMMVVTPVGMNPNGADA</sequence>
<feature type="transmembrane region" description="Helical" evidence="9">
    <location>
        <begin position="113"/>
        <end position="135"/>
    </location>
</feature>
<feature type="transmembrane region" description="Helical" evidence="9">
    <location>
        <begin position="47"/>
        <end position="63"/>
    </location>
</feature>
<feature type="region of interest" description="Disordered" evidence="8">
    <location>
        <begin position="741"/>
        <end position="779"/>
    </location>
</feature>
<evidence type="ECO:0000256" key="3">
    <source>
        <dbReference type="ARBA" id="ARBA00022692"/>
    </source>
</evidence>
<feature type="compositionally biased region" description="Basic and acidic residues" evidence="8">
    <location>
        <begin position="442"/>
        <end position="460"/>
    </location>
</feature>
<dbReference type="AlphaFoldDB" id="A0AAD4PK71"/>
<evidence type="ECO:0000256" key="8">
    <source>
        <dbReference type="SAM" id="MobiDB-lite"/>
    </source>
</evidence>
<dbReference type="PANTHER" id="PTHR13289">
    <property type="entry name" value="PROTEIN PHOSPHATASE 1-BINDING PROTEIN BIFOCAL"/>
    <property type="match status" value="1"/>
</dbReference>
<evidence type="ECO:0000313" key="10">
    <source>
        <dbReference type="EMBL" id="KAH8369863.1"/>
    </source>
</evidence>
<comment type="subcellular location">
    <subcellularLocation>
        <location evidence="1">Nucleus membrane</location>
        <topology evidence="1">Multi-pass membrane protein</topology>
    </subcellularLocation>
    <subcellularLocation>
        <location evidence="2">Rough endoplasmic reticulum membrane</location>
        <topology evidence="2">Multi-pass membrane protein</topology>
    </subcellularLocation>
</comment>
<comment type="caution">
    <text evidence="10">The sequence shown here is derived from an EMBL/GenBank/DDBJ whole genome shotgun (WGS) entry which is preliminary data.</text>
</comment>
<dbReference type="Proteomes" id="UP001200034">
    <property type="component" value="Unassembled WGS sequence"/>
</dbReference>
<dbReference type="Pfam" id="PF09726">
    <property type="entry name" value="Macoilin"/>
    <property type="match status" value="2"/>
</dbReference>
<feature type="compositionally biased region" description="Pro residues" evidence="8">
    <location>
        <begin position="927"/>
        <end position="936"/>
    </location>
</feature>
<dbReference type="GO" id="GO:0008017">
    <property type="term" value="F:microtubule binding"/>
    <property type="evidence" value="ECO:0007669"/>
    <property type="project" value="TreeGrafter"/>
</dbReference>
<evidence type="ECO:0000256" key="4">
    <source>
        <dbReference type="ARBA" id="ARBA00022824"/>
    </source>
</evidence>
<feature type="compositionally biased region" description="Basic residues" evidence="8">
    <location>
        <begin position="289"/>
        <end position="298"/>
    </location>
</feature>
<keyword evidence="11" id="KW-1185">Reference proteome</keyword>
<feature type="region of interest" description="Disordered" evidence="8">
    <location>
        <begin position="428"/>
        <end position="522"/>
    </location>
</feature>
<evidence type="ECO:0000256" key="5">
    <source>
        <dbReference type="ARBA" id="ARBA00022989"/>
    </source>
</evidence>
<feature type="transmembrane region" description="Helical" evidence="9">
    <location>
        <begin position="20"/>
        <end position="41"/>
    </location>
</feature>
<dbReference type="GO" id="GO:0023041">
    <property type="term" value="P:neuronal signal transduction"/>
    <property type="evidence" value="ECO:0007669"/>
    <property type="project" value="InterPro"/>
</dbReference>
<feature type="compositionally biased region" description="Low complexity" evidence="8">
    <location>
        <begin position="299"/>
        <end position="363"/>
    </location>
</feature>
<feature type="compositionally biased region" description="Low complexity" evidence="8">
    <location>
        <begin position="597"/>
        <end position="641"/>
    </location>
</feature>
<dbReference type="GO" id="GO:0030867">
    <property type="term" value="C:rough endoplasmic reticulum membrane"/>
    <property type="evidence" value="ECO:0007669"/>
    <property type="project" value="UniProtKB-SubCell"/>
</dbReference>
<feature type="compositionally biased region" description="Low complexity" evidence="8">
    <location>
        <begin position="976"/>
        <end position="991"/>
    </location>
</feature>
<evidence type="ECO:0008006" key="12">
    <source>
        <dbReference type="Google" id="ProtNLM"/>
    </source>
</evidence>
<evidence type="ECO:0000313" key="11">
    <source>
        <dbReference type="Proteomes" id="UP001200034"/>
    </source>
</evidence>
<feature type="region of interest" description="Disordered" evidence="8">
    <location>
        <begin position="565"/>
        <end position="641"/>
    </location>
</feature>
<evidence type="ECO:0000256" key="2">
    <source>
        <dbReference type="ARBA" id="ARBA00004269"/>
    </source>
</evidence>
<dbReference type="EMBL" id="JAJJHW010002585">
    <property type="protein sequence ID" value="KAH8369863.1"/>
    <property type="molecule type" value="Genomic_DNA"/>
</dbReference>
<gene>
    <name evidence="10" type="ORF">KR093_001277</name>
</gene>
<feature type="region of interest" description="Disordered" evidence="8">
    <location>
        <begin position="263"/>
        <end position="363"/>
    </location>
</feature>
<evidence type="ECO:0000256" key="6">
    <source>
        <dbReference type="ARBA" id="ARBA00023136"/>
    </source>
</evidence>
<keyword evidence="6 9" id="KW-0472">Membrane</keyword>
<accession>A0AAD4PK71</accession>
<keyword evidence="4" id="KW-0256">Endoplasmic reticulum</keyword>
<proteinExistence type="predicted"/>
<dbReference type="PANTHER" id="PTHR13289:SF6">
    <property type="entry name" value="MACOILIN"/>
    <property type="match status" value="1"/>
</dbReference>
<dbReference type="GO" id="GO:0006935">
    <property type="term" value="P:chemotaxis"/>
    <property type="evidence" value="ECO:0007669"/>
    <property type="project" value="TreeGrafter"/>
</dbReference>
<keyword evidence="7" id="KW-0539">Nucleus</keyword>
<feature type="region of interest" description="Disordered" evidence="8">
    <location>
        <begin position="910"/>
        <end position="991"/>
    </location>
</feature>
<feature type="compositionally biased region" description="Basic and acidic residues" evidence="8">
    <location>
        <begin position="755"/>
        <end position="769"/>
    </location>
</feature>